<dbReference type="InterPro" id="IPR010546">
    <property type="entry name" value="DUF1120"/>
</dbReference>
<protein>
    <submittedName>
        <fullName evidence="1">Beta-fimbriae putative major subunit</fullName>
    </submittedName>
</protein>
<gene>
    <name evidence="1" type="ORF">M976_03758</name>
</gene>
<name>A0ABX2W420_9ENTR</name>
<evidence type="ECO:0000313" key="2">
    <source>
        <dbReference type="Proteomes" id="UP000078407"/>
    </source>
</evidence>
<keyword evidence="2" id="KW-1185">Reference proteome</keyword>
<reference evidence="1 2" key="1">
    <citation type="submission" date="2016-04" db="EMBL/GenBank/DDBJ databases">
        <title>ATOL: Assembling a taxonomically balanced genome-scale reconstruction of the evolutionary history of the Enterobacteriaceae.</title>
        <authorList>
            <person name="Plunkett G.III."/>
            <person name="Neeno-Eckwall E.C."/>
            <person name="Glasner J.D."/>
            <person name="Perna N.T."/>
        </authorList>
    </citation>
    <scope>NUCLEOTIDE SEQUENCE [LARGE SCALE GENOMIC DNA]</scope>
    <source>
        <strain evidence="1 2">ATCC 51602</strain>
    </source>
</reference>
<sequence length="217" mass="22858">MASVILSLANSSYAAGSIPLKVEGKILTASCTPTFSNGGVIDYGNIVASTLNPTSATKLETKNITLTINCVSPTKVGFSSNDDRQDSDAALYNINVDPAYNFGLGKTATGVNIGSYAVQLNNSAVTADGVNANLIYIQKDNFSNPDRSWTDCGGFYAQSLQQDNWRIMTVGTGLDPIAFTTAEFPMGVTAGIQATDTLGLIDNTPIDGQLTFSLIYL</sequence>
<organism evidence="1 2">
    <name type="scientific">Buttiauxella ferragutiae ATCC 51602</name>
    <dbReference type="NCBI Taxonomy" id="1354252"/>
    <lineage>
        <taxon>Bacteria</taxon>
        <taxon>Pseudomonadati</taxon>
        <taxon>Pseudomonadota</taxon>
        <taxon>Gammaproteobacteria</taxon>
        <taxon>Enterobacterales</taxon>
        <taxon>Enterobacteriaceae</taxon>
        <taxon>Buttiauxella</taxon>
    </lineage>
</organism>
<comment type="caution">
    <text evidence="1">The sequence shown here is derived from an EMBL/GenBank/DDBJ whole genome shotgun (WGS) entry which is preliminary data.</text>
</comment>
<proteinExistence type="predicted"/>
<accession>A0ABX2W420</accession>
<dbReference type="Proteomes" id="UP000078407">
    <property type="component" value="Unassembled WGS sequence"/>
</dbReference>
<dbReference type="Pfam" id="PF06551">
    <property type="entry name" value="DUF1120"/>
    <property type="match status" value="1"/>
</dbReference>
<evidence type="ECO:0000313" key="1">
    <source>
        <dbReference type="EMBL" id="OAT25414.1"/>
    </source>
</evidence>
<dbReference type="EMBL" id="LXEQ01000054">
    <property type="protein sequence ID" value="OAT25414.1"/>
    <property type="molecule type" value="Genomic_DNA"/>
</dbReference>